<keyword evidence="3 6" id="KW-0812">Transmembrane</keyword>
<evidence type="ECO:0000256" key="6">
    <source>
        <dbReference type="SAM" id="Phobius"/>
    </source>
</evidence>
<name>A0A2P8CAL9_9BACT</name>
<feature type="domain" description="Cardiolipin synthase N-terminal" evidence="7">
    <location>
        <begin position="16"/>
        <end position="56"/>
    </location>
</feature>
<feature type="transmembrane region" description="Helical" evidence="6">
    <location>
        <begin position="35"/>
        <end position="55"/>
    </location>
</feature>
<dbReference type="InterPro" id="IPR027379">
    <property type="entry name" value="CLS_N"/>
</dbReference>
<dbReference type="AlphaFoldDB" id="A0A2P8CAL9"/>
<comment type="subcellular location">
    <subcellularLocation>
        <location evidence="1">Cell membrane</location>
        <topology evidence="1">Multi-pass membrane protein</topology>
    </subcellularLocation>
</comment>
<organism evidence="8 9">
    <name type="scientific">Prolixibacter denitrificans</name>
    <dbReference type="NCBI Taxonomy" id="1541063"/>
    <lineage>
        <taxon>Bacteria</taxon>
        <taxon>Pseudomonadati</taxon>
        <taxon>Bacteroidota</taxon>
        <taxon>Bacteroidia</taxon>
        <taxon>Marinilabiliales</taxon>
        <taxon>Prolixibacteraceae</taxon>
        <taxon>Prolixibacter</taxon>
    </lineage>
</organism>
<keyword evidence="5 6" id="KW-0472">Membrane</keyword>
<dbReference type="GO" id="GO:0005886">
    <property type="term" value="C:plasma membrane"/>
    <property type="evidence" value="ECO:0007669"/>
    <property type="project" value="UniProtKB-SubCell"/>
</dbReference>
<dbReference type="Pfam" id="PF13396">
    <property type="entry name" value="PLDc_N"/>
    <property type="match status" value="1"/>
</dbReference>
<dbReference type="EMBL" id="PYGC01000007">
    <property type="protein sequence ID" value="PSK82010.1"/>
    <property type="molecule type" value="Genomic_DNA"/>
</dbReference>
<keyword evidence="4 6" id="KW-1133">Transmembrane helix</keyword>
<sequence length="62" mass="7303">MTTLIAILLLLFFLTLTISAIRDLLARTPRYNTRVFWAIVILFLFPIGTFIYFLFRSNDPTF</sequence>
<dbReference type="OrthoDB" id="9931661at2"/>
<gene>
    <name evidence="8" type="ORF">CLV93_107123</name>
</gene>
<dbReference type="RefSeq" id="WP_106542809.1">
    <property type="nucleotide sequence ID" value="NZ_BLAU01000001.1"/>
</dbReference>
<keyword evidence="2" id="KW-1003">Cell membrane</keyword>
<evidence type="ECO:0000256" key="1">
    <source>
        <dbReference type="ARBA" id="ARBA00004651"/>
    </source>
</evidence>
<dbReference type="Proteomes" id="UP000240621">
    <property type="component" value="Unassembled WGS sequence"/>
</dbReference>
<evidence type="ECO:0000256" key="3">
    <source>
        <dbReference type="ARBA" id="ARBA00022692"/>
    </source>
</evidence>
<evidence type="ECO:0000259" key="7">
    <source>
        <dbReference type="Pfam" id="PF13396"/>
    </source>
</evidence>
<evidence type="ECO:0000256" key="4">
    <source>
        <dbReference type="ARBA" id="ARBA00022989"/>
    </source>
</evidence>
<proteinExistence type="predicted"/>
<evidence type="ECO:0000256" key="2">
    <source>
        <dbReference type="ARBA" id="ARBA00022475"/>
    </source>
</evidence>
<protein>
    <submittedName>
        <fullName evidence="8">Phospholipase D-like protein</fullName>
    </submittedName>
</protein>
<accession>A0A2P8CAL9</accession>
<reference evidence="8 9" key="1">
    <citation type="submission" date="2018-03" db="EMBL/GenBank/DDBJ databases">
        <title>Genomic Encyclopedia of Archaeal and Bacterial Type Strains, Phase II (KMG-II): from individual species to whole genera.</title>
        <authorList>
            <person name="Goeker M."/>
        </authorList>
    </citation>
    <scope>NUCLEOTIDE SEQUENCE [LARGE SCALE GENOMIC DNA]</scope>
    <source>
        <strain evidence="8 9">DSM 27267</strain>
    </source>
</reference>
<evidence type="ECO:0000256" key="5">
    <source>
        <dbReference type="ARBA" id="ARBA00023136"/>
    </source>
</evidence>
<evidence type="ECO:0000313" key="9">
    <source>
        <dbReference type="Proteomes" id="UP000240621"/>
    </source>
</evidence>
<evidence type="ECO:0000313" key="8">
    <source>
        <dbReference type="EMBL" id="PSK82010.1"/>
    </source>
</evidence>
<comment type="caution">
    <text evidence="8">The sequence shown here is derived from an EMBL/GenBank/DDBJ whole genome shotgun (WGS) entry which is preliminary data.</text>
</comment>